<gene>
    <name evidence="2" type="ORF">Ataiwa_09830</name>
</gene>
<comment type="caution">
    <text evidence="2">The sequence shown here is derived from an EMBL/GenBank/DDBJ whole genome shotgun (WGS) entry which is preliminary data.</text>
</comment>
<dbReference type="InterPro" id="IPR036390">
    <property type="entry name" value="WH_DNA-bd_sf"/>
</dbReference>
<dbReference type="InterPro" id="IPR021660">
    <property type="entry name" value="DUF3253"/>
</dbReference>
<dbReference type="Pfam" id="PF11625">
    <property type="entry name" value="DUF3253"/>
    <property type="match status" value="1"/>
</dbReference>
<sequence length="82" mass="9502">MEILKSAILDFCRRRNTSSFCPSEVVRSMYPEDWRLFMPDVREAMMELYREGSIQVTQKGIPVSPQELPKGPVRISKADKPK</sequence>
<organism evidence="2 3">
    <name type="scientific">Algoriphagus taiwanensis</name>
    <dbReference type="NCBI Taxonomy" id="1445656"/>
    <lineage>
        <taxon>Bacteria</taxon>
        <taxon>Pseudomonadati</taxon>
        <taxon>Bacteroidota</taxon>
        <taxon>Cytophagia</taxon>
        <taxon>Cytophagales</taxon>
        <taxon>Cyclobacteriaceae</taxon>
        <taxon>Algoriphagus</taxon>
    </lineage>
</organism>
<dbReference type="EMBL" id="BTPE01000003">
    <property type="protein sequence ID" value="GMQ32711.1"/>
    <property type="molecule type" value="Genomic_DNA"/>
</dbReference>
<dbReference type="InterPro" id="IPR036388">
    <property type="entry name" value="WH-like_DNA-bd_sf"/>
</dbReference>
<name>A0ABQ6PXP3_9BACT</name>
<dbReference type="SUPFAM" id="SSF46785">
    <property type="entry name" value="Winged helix' DNA-binding domain"/>
    <property type="match status" value="1"/>
</dbReference>
<protein>
    <submittedName>
        <fullName evidence="2">DUF3253 domain-containing protein</fullName>
    </submittedName>
</protein>
<reference evidence="2 3" key="1">
    <citation type="submission" date="2023-08" db="EMBL/GenBank/DDBJ databases">
        <title>Draft genome sequence of Algoriphagus taiwanensis.</title>
        <authorList>
            <person name="Takatani N."/>
            <person name="Hosokawa M."/>
            <person name="Sawabe T."/>
        </authorList>
    </citation>
    <scope>NUCLEOTIDE SEQUENCE [LARGE SCALE GENOMIC DNA]</scope>
    <source>
        <strain evidence="2 3">JCM 19755</strain>
    </source>
</reference>
<evidence type="ECO:0000313" key="3">
    <source>
        <dbReference type="Proteomes" id="UP001307705"/>
    </source>
</evidence>
<accession>A0ABQ6PXP3</accession>
<evidence type="ECO:0000313" key="2">
    <source>
        <dbReference type="EMBL" id="GMQ32711.1"/>
    </source>
</evidence>
<feature type="region of interest" description="Disordered" evidence="1">
    <location>
        <begin position="61"/>
        <end position="82"/>
    </location>
</feature>
<evidence type="ECO:0000256" key="1">
    <source>
        <dbReference type="SAM" id="MobiDB-lite"/>
    </source>
</evidence>
<dbReference type="Gene3D" id="1.10.10.10">
    <property type="entry name" value="Winged helix-like DNA-binding domain superfamily/Winged helix DNA-binding domain"/>
    <property type="match status" value="1"/>
</dbReference>
<keyword evidence="3" id="KW-1185">Reference proteome</keyword>
<dbReference type="Proteomes" id="UP001307705">
    <property type="component" value="Unassembled WGS sequence"/>
</dbReference>
<proteinExistence type="predicted"/>
<dbReference type="RefSeq" id="WP_338227518.1">
    <property type="nucleotide sequence ID" value="NZ_BTPE01000003.1"/>
</dbReference>